<evidence type="ECO:0000313" key="2">
    <source>
        <dbReference type="EMBL" id="MDQ7248306.1"/>
    </source>
</evidence>
<dbReference type="EMBL" id="JAUYVI010000003">
    <property type="protein sequence ID" value="MDQ7248306.1"/>
    <property type="molecule type" value="Genomic_DNA"/>
</dbReference>
<feature type="chain" id="PRO_5045763173" evidence="1">
    <location>
        <begin position="24"/>
        <end position="337"/>
    </location>
</feature>
<evidence type="ECO:0000313" key="3">
    <source>
        <dbReference type="Proteomes" id="UP001230156"/>
    </source>
</evidence>
<keyword evidence="3" id="KW-1185">Reference proteome</keyword>
<organism evidence="2 3">
    <name type="scientific">Dongia sedimenti</name>
    <dbReference type="NCBI Taxonomy" id="3064282"/>
    <lineage>
        <taxon>Bacteria</taxon>
        <taxon>Pseudomonadati</taxon>
        <taxon>Pseudomonadota</taxon>
        <taxon>Alphaproteobacteria</taxon>
        <taxon>Rhodospirillales</taxon>
        <taxon>Dongiaceae</taxon>
        <taxon>Dongia</taxon>
    </lineage>
</organism>
<accession>A0ABU0YMS4</accession>
<protein>
    <submittedName>
        <fullName evidence="2">Uncharacterized protein</fullName>
    </submittedName>
</protein>
<name>A0ABU0YMS4_9PROT</name>
<dbReference type="RefSeq" id="WP_379955759.1">
    <property type="nucleotide sequence ID" value="NZ_JAUYVI010000003.1"/>
</dbReference>
<dbReference type="Proteomes" id="UP001230156">
    <property type="component" value="Unassembled WGS sequence"/>
</dbReference>
<proteinExistence type="predicted"/>
<evidence type="ECO:0000256" key="1">
    <source>
        <dbReference type="SAM" id="SignalP"/>
    </source>
</evidence>
<reference evidence="3" key="1">
    <citation type="submission" date="2023-08" db="EMBL/GenBank/DDBJ databases">
        <title>Rhodospirillaceae gen. nov., a novel taxon isolated from the Yangtze River Yuezi River estuary sludge.</title>
        <authorList>
            <person name="Ruan L."/>
        </authorList>
    </citation>
    <scope>NUCLEOTIDE SEQUENCE [LARGE SCALE GENOMIC DNA]</scope>
    <source>
        <strain evidence="3">R-7</strain>
    </source>
</reference>
<keyword evidence="1" id="KW-0732">Signal</keyword>
<comment type="caution">
    <text evidence="2">The sequence shown here is derived from an EMBL/GenBank/DDBJ whole genome shotgun (WGS) entry which is preliminary data.</text>
</comment>
<gene>
    <name evidence="2" type="ORF">Q8A70_11550</name>
</gene>
<feature type="signal peptide" evidence="1">
    <location>
        <begin position="1"/>
        <end position="23"/>
    </location>
</feature>
<sequence length="337" mass="34965">MGIGFGRLALAAAIVFAASPVWASPVTLNAVDRPGGVVLKEPIQWRVMRLDNQGKEVPTPAAVGSDAVLKAELKPGHYVVEAIRGTLHIKQGLVVGSAAESRNIVVSNANAAVKPTGQPAAVATGAPATGTVKPLAPAQTAAAAVPNQVIVKPNSKLTIGMIPNSGRGAITDPIGWQVFTYSKGVTENGQLVAEKMAPSATFNLPAGSYVIRAAYKGTQSDLVIPLSPNQSYTYTINLYAGQAKLSAVNVGGTQLKKDVAWQIVREKPGADGSHQLVTTSADASPQLLVREGNYLVVARQGDMWGVEKLSIKAGRITTTKVKLKKTEGAPVVVASAN</sequence>